<dbReference type="InterPro" id="IPR014710">
    <property type="entry name" value="RmlC-like_jellyroll"/>
</dbReference>
<evidence type="ECO:0008006" key="3">
    <source>
        <dbReference type="Google" id="ProtNLM"/>
    </source>
</evidence>
<reference evidence="1 2" key="1">
    <citation type="submission" date="2019-11" db="EMBL/GenBank/DDBJ databases">
        <title>Gordonia sp. nov., a novel actinobacterium isolated from mangrove soil in Hainan.</title>
        <authorList>
            <person name="Huang X."/>
            <person name="Xie Y."/>
            <person name="Chu X."/>
            <person name="Xiao K."/>
        </authorList>
    </citation>
    <scope>NUCLEOTIDE SEQUENCE [LARGE SCALE GENOMIC DNA]</scope>
    <source>
        <strain evidence="1 2">HNM0687</strain>
    </source>
</reference>
<protein>
    <recommendedName>
        <fullName evidence="3">HutD family protein</fullName>
    </recommendedName>
</protein>
<accession>A0A6L7GPC3</accession>
<sequence length="196" mass="21242">MTIDHAPPLQRSDIPVRIVRAADLAATPWRNGGGVTRRIVTGGPADGPDWTLSIADIDSSCRFSQFPGMDRTAVVVGNDPVELTVNDTTHTLALLDRVTFAGEDIVSATPIRRPTRLLNLMMQRATCDGTLTLRHVRGTVDAVTDDTVALVVLAGHLIIDQQQLRRWDTVVLTDLTPQIRGAATVAAVRLHSEENP</sequence>
<dbReference type="Pfam" id="PF05962">
    <property type="entry name" value="HutD"/>
    <property type="match status" value="1"/>
</dbReference>
<dbReference type="PANTHER" id="PTHR37943:SF1">
    <property type="entry name" value="PROTEIN VES"/>
    <property type="match status" value="1"/>
</dbReference>
<dbReference type="InterPro" id="IPR011051">
    <property type="entry name" value="RmlC_Cupin_sf"/>
</dbReference>
<dbReference type="Proteomes" id="UP000475545">
    <property type="component" value="Unassembled WGS sequence"/>
</dbReference>
<dbReference type="SUPFAM" id="SSF51182">
    <property type="entry name" value="RmlC-like cupins"/>
    <property type="match status" value="1"/>
</dbReference>
<dbReference type="PANTHER" id="PTHR37943">
    <property type="entry name" value="PROTEIN VES"/>
    <property type="match status" value="1"/>
</dbReference>
<evidence type="ECO:0000313" key="1">
    <source>
        <dbReference type="EMBL" id="MXP21774.1"/>
    </source>
</evidence>
<name>A0A6L7GPC3_9ACTN</name>
<dbReference type="InterPro" id="IPR010282">
    <property type="entry name" value="Uncharacterised_HutD/Ves"/>
</dbReference>
<keyword evidence="2" id="KW-1185">Reference proteome</keyword>
<proteinExistence type="predicted"/>
<comment type="caution">
    <text evidence="1">The sequence shown here is derived from an EMBL/GenBank/DDBJ whole genome shotgun (WGS) entry which is preliminary data.</text>
</comment>
<dbReference type="AlphaFoldDB" id="A0A6L7GPC3"/>
<organism evidence="1 2">
    <name type="scientific">Gordonia mangrovi</name>
    <dbReference type="NCBI Taxonomy" id="2665643"/>
    <lineage>
        <taxon>Bacteria</taxon>
        <taxon>Bacillati</taxon>
        <taxon>Actinomycetota</taxon>
        <taxon>Actinomycetes</taxon>
        <taxon>Mycobacteriales</taxon>
        <taxon>Gordoniaceae</taxon>
        <taxon>Gordonia</taxon>
    </lineage>
</organism>
<dbReference type="RefSeq" id="WP_160901922.1">
    <property type="nucleotide sequence ID" value="NZ_CP102850.1"/>
</dbReference>
<dbReference type="Gene3D" id="2.60.120.10">
    <property type="entry name" value="Jelly Rolls"/>
    <property type="match status" value="1"/>
</dbReference>
<evidence type="ECO:0000313" key="2">
    <source>
        <dbReference type="Proteomes" id="UP000475545"/>
    </source>
</evidence>
<dbReference type="EMBL" id="WMBR01000002">
    <property type="protein sequence ID" value="MXP21774.1"/>
    <property type="molecule type" value="Genomic_DNA"/>
</dbReference>
<gene>
    <name evidence="1" type="ORF">GIY30_10480</name>
</gene>